<dbReference type="Gene3D" id="3.40.50.10140">
    <property type="entry name" value="Toll/interleukin-1 receptor homology (TIR) domain"/>
    <property type="match status" value="1"/>
</dbReference>
<dbReference type="SUPFAM" id="SSF46955">
    <property type="entry name" value="Putative DNA-binding domain"/>
    <property type="match status" value="1"/>
</dbReference>
<dbReference type="AlphaFoldDB" id="A0A158L770"/>
<dbReference type="Pfam" id="PF13676">
    <property type="entry name" value="TIR_2"/>
    <property type="match status" value="1"/>
</dbReference>
<dbReference type="Gene3D" id="3.30.56.50">
    <property type="entry name" value="Putative DNA-binding domain, N-terminal subdomain of bacterial translation initiation factor IF2"/>
    <property type="match status" value="1"/>
</dbReference>
<evidence type="ECO:0000259" key="1">
    <source>
        <dbReference type="PROSITE" id="PS50104"/>
    </source>
</evidence>
<dbReference type="Proteomes" id="UP000054770">
    <property type="component" value="Unassembled WGS sequence"/>
</dbReference>
<dbReference type="GO" id="GO:0007165">
    <property type="term" value="P:signal transduction"/>
    <property type="evidence" value="ECO:0007669"/>
    <property type="project" value="InterPro"/>
</dbReference>
<sequence>MASSNVAEFAAELQMPTNLLLEILQEAGVQKAGLADVVSETDKARLLHHLRRKHGSNDEGKRTTRYSTLFISYGGCDELIARQINESLKSRGIKTWFFPDDSVPGEKLHRVMHVGVNSYDRVLLVCSRTSLGRSGVLNELERVLEREAREGGGDILLPITIDDFVFSDWKPQNEDVATQVRSRVICRIPDPGTDSIIFEKTMDRLEAMSLYTTSLSRHDSEKARLLSMT</sequence>
<organism evidence="2 3">
    <name type="scientific">Caballeronia choica</name>
    <dbReference type="NCBI Taxonomy" id="326476"/>
    <lineage>
        <taxon>Bacteria</taxon>
        <taxon>Pseudomonadati</taxon>
        <taxon>Pseudomonadota</taxon>
        <taxon>Betaproteobacteria</taxon>
        <taxon>Burkholderiales</taxon>
        <taxon>Burkholderiaceae</taxon>
        <taxon>Caballeronia</taxon>
    </lineage>
</organism>
<dbReference type="GO" id="GO:0003743">
    <property type="term" value="F:translation initiation factor activity"/>
    <property type="evidence" value="ECO:0007669"/>
    <property type="project" value="UniProtKB-KW"/>
</dbReference>
<dbReference type="EMBL" id="FCON02000493">
    <property type="protein sequence ID" value="SAL88751.1"/>
    <property type="molecule type" value="Genomic_DNA"/>
</dbReference>
<name>A0A158L770_9BURK</name>
<dbReference type="InterPro" id="IPR000157">
    <property type="entry name" value="TIR_dom"/>
</dbReference>
<proteinExistence type="predicted"/>
<accession>A0A158L770</accession>
<keyword evidence="2" id="KW-0396">Initiation factor</keyword>
<dbReference type="InterPro" id="IPR009061">
    <property type="entry name" value="DNA-bd_dom_put_sf"/>
</dbReference>
<evidence type="ECO:0000313" key="2">
    <source>
        <dbReference type="EMBL" id="SAL88751.1"/>
    </source>
</evidence>
<dbReference type="SUPFAM" id="SSF52200">
    <property type="entry name" value="Toll/Interleukin receptor TIR domain"/>
    <property type="match status" value="1"/>
</dbReference>
<keyword evidence="3" id="KW-1185">Reference proteome</keyword>
<reference evidence="2" key="1">
    <citation type="submission" date="2016-01" db="EMBL/GenBank/DDBJ databases">
        <authorList>
            <person name="Peeters C."/>
        </authorList>
    </citation>
    <scope>NUCLEOTIDE SEQUENCE [LARGE SCALE GENOMIC DNA]</scope>
    <source>
        <strain evidence="2">LMG 22940</strain>
    </source>
</reference>
<keyword evidence="2" id="KW-0648">Protein biosynthesis</keyword>
<evidence type="ECO:0000313" key="3">
    <source>
        <dbReference type="Proteomes" id="UP000054770"/>
    </source>
</evidence>
<dbReference type="InterPro" id="IPR035897">
    <property type="entry name" value="Toll_tir_struct_dom_sf"/>
</dbReference>
<protein>
    <submittedName>
        <fullName evidence="2">Translation initiation factor IF-2</fullName>
    </submittedName>
</protein>
<comment type="caution">
    <text evidence="2">The sequence shown here is derived from an EMBL/GenBank/DDBJ whole genome shotgun (WGS) entry which is preliminary data.</text>
</comment>
<dbReference type="OrthoDB" id="9156136at2"/>
<gene>
    <name evidence="2" type="ORF">AWB68_08882</name>
</gene>
<feature type="domain" description="TIR" evidence="1">
    <location>
        <begin position="65"/>
        <end position="205"/>
    </location>
</feature>
<dbReference type="PROSITE" id="PS50104">
    <property type="entry name" value="TIR"/>
    <property type="match status" value="1"/>
</dbReference>